<sequence>MKMRQRLPKAQGMYDPANEHDNCGIGFVANIKGEQSSEIVRRGLEVLVNMTHRGAESSDNKSGDGAGILMQLPHGLFAGFGLNLPAAGKYGSGLIFLPRNEKEGMACVDELNRQLESEGLELIGYRDVPVNNKVLGEIAKSNEPVVKQVFVQGQYEQDVLERKLFIARKVTENKIRQSSLKQKEHFYIVSLSSKIFIYKGMLTPEQLGDYYLDLRNPAIASAIALVHSRFSTNTFPTWDLAQPFRMMAHNGEINTIKGNRLWMQAREGLLESDLFGEDLKKLFPVIEPGKSDSASLDNVLEFLFMTGRTLPHALTMLIPESWNDKNPIPPSLKAYYEYHSTIMEPWDGPASIVFSDGRFIGGTLDRNGLRPSRYVITKNNMIVMGSEVGVQTFPAEEIVVKGRLRPGKLLLVDTQLGIIIPDEETKSQLSRLHPYENWLRDNRISMNDIEVKQRVSSSLGDKFNTYLKAFGYNKEDFEQIIFPMAMTANEPVGSMGNDTPMAAVSGKPQRMFSYFRQLFAQVTNPAIDPIREGLVMALTSYIGSVSKNLLTETPAQCRSIKFASPVVTNTDLGKIKDYRREEFTHVTIPMTYKVSEGGKGLKAAVDAICKAAEKAVDDDKNYVILSDRNISADEAAVPSLLATSAVHHHLVKAKKRMQIGLIVETGEAREVMHFALLLGYGASVINPYVCFAAIDEMVKQGKIKMGYDEARENYIKSVNKGLMKVLSKMGISTLRSYHGAQIFEAVGVAREVIEPYFTGTSSRIGGVGFDEIAREAAMFHEAAFDELQEEGPFENFGAYSFRKKGEKHGWNPETIGLLQWATSENDYAKFKEYSQRVDEDNRTPLFLRGFLKVKKGVSIDIKEVEPVEAIMRRFVTGAMSYGSISKEAHEALALAMNKIGGRSNTGEGGEDASRFKSKARSAIKQVASGRFGVTNNYLVNADELQIKVAQGAKPGEGGQLPGYKVDKIIAHLRSSTPGITLISPPPHHDIYSIEDLAQLIFDLKCTNPSARISVKLVSESGVGTVAAGVAKAHADLIVISGTEGGTGASPMSSIKHAGLPVELGLTEVQQTLVLNNLRGRVKLQTDGQLKTGLDVIKMALMGAEEYGFATSGLVVLGCIMMRKCHLNTCPAGIATQDEDLRKRFIGKYKNLVNFFTFIAMEVREHLAAMGVKSMDEIIGRADLLKQDPEVGNWKTKGLDLSALTYFPKEGRKYSLRQTTLQKHKVENVLDHELIRQARPAIQNKTKVWMAHPIGNTDRTVGAMLSGEVSKVYGEEGLPKDTINCTFTGSAGQSFGAFLVKGVTFRLEGDANDYLGKGLSGGKIVVVPPKGSSFKPEDNIIIGNTVLYGATGGYLYVHGVAGERFAVRNSGANAVVEGVGDHCCEYMTGGRVAVIGTTGRNFAAGMSGGIAYVLDETGRFDYFCNKGLVELSPVHDYEDVQELQLMLSKHLLHTNSEKAREILVNWDFYLPKFIKVIPFEYKKVLQQEKLIELERKLAETEDAPYIRE</sequence>
<dbReference type="Proteomes" id="UP000032900">
    <property type="component" value="Unassembled WGS sequence"/>
</dbReference>
<name>A0A0E9LSF5_9BACT</name>
<keyword evidence="23" id="KW-1185">Reference proteome</keyword>
<evidence type="ECO:0000256" key="4">
    <source>
        <dbReference type="ARBA" id="ARBA00009716"/>
    </source>
</evidence>
<dbReference type="SUPFAM" id="SSF56235">
    <property type="entry name" value="N-terminal nucleophile aminohydrolases (Ntn hydrolases)"/>
    <property type="match status" value="1"/>
</dbReference>
<proteinExistence type="inferred from homology"/>
<dbReference type="FunFam" id="2.160.20.60:FF:000001">
    <property type="entry name" value="Glutamate synthase, large subunit"/>
    <property type="match status" value="1"/>
</dbReference>
<dbReference type="SUPFAM" id="SSF69336">
    <property type="entry name" value="Alpha subunit of glutamate synthase, C-terminal domain"/>
    <property type="match status" value="1"/>
</dbReference>
<dbReference type="Pfam" id="PF04898">
    <property type="entry name" value="Glu_syn_central"/>
    <property type="match status" value="1"/>
</dbReference>
<dbReference type="GO" id="GO:0006537">
    <property type="term" value="P:glutamate biosynthetic process"/>
    <property type="evidence" value="ECO:0007669"/>
    <property type="project" value="UniProtKB-KW"/>
</dbReference>
<evidence type="ECO:0000256" key="12">
    <source>
        <dbReference type="ARBA" id="ARBA00023002"/>
    </source>
</evidence>
<evidence type="ECO:0000256" key="18">
    <source>
        <dbReference type="ARBA" id="ARBA00048151"/>
    </source>
</evidence>
<dbReference type="PANTHER" id="PTHR11938:SF133">
    <property type="entry name" value="GLUTAMATE SYNTHASE (NADH)"/>
    <property type="match status" value="1"/>
</dbReference>
<keyword evidence="12" id="KW-0560">Oxidoreductase</keyword>
<dbReference type="EMBL" id="BAZW01000001">
    <property type="protein sequence ID" value="GAO28223.1"/>
    <property type="molecule type" value="Genomic_DNA"/>
</dbReference>
<dbReference type="SUPFAM" id="SSF51395">
    <property type="entry name" value="FMN-linked oxidoreductases"/>
    <property type="match status" value="1"/>
</dbReference>
<dbReference type="InterPro" id="IPR006982">
    <property type="entry name" value="Glu_synth_centr_N"/>
</dbReference>
<dbReference type="RefSeq" id="WP_227625301.1">
    <property type="nucleotide sequence ID" value="NZ_BAZW01000001.1"/>
</dbReference>
<comment type="catalytic activity">
    <reaction evidence="18">
        <text>2 L-glutamate + NADP(+) = L-glutamine + 2-oxoglutarate + NADPH + H(+)</text>
        <dbReference type="Rhea" id="RHEA:15501"/>
        <dbReference type="ChEBI" id="CHEBI:15378"/>
        <dbReference type="ChEBI" id="CHEBI:16810"/>
        <dbReference type="ChEBI" id="CHEBI:29985"/>
        <dbReference type="ChEBI" id="CHEBI:57783"/>
        <dbReference type="ChEBI" id="CHEBI:58349"/>
        <dbReference type="ChEBI" id="CHEBI:58359"/>
        <dbReference type="EC" id="1.4.1.13"/>
    </reaction>
</comment>
<evidence type="ECO:0000256" key="8">
    <source>
        <dbReference type="ARBA" id="ARBA00022643"/>
    </source>
</evidence>
<evidence type="ECO:0000256" key="1">
    <source>
        <dbReference type="ARBA" id="ARBA00001917"/>
    </source>
</evidence>
<evidence type="ECO:0000256" key="9">
    <source>
        <dbReference type="ARBA" id="ARBA00022723"/>
    </source>
</evidence>
<evidence type="ECO:0000256" key="16">
    <source>
        <dbReference type="ARBA" id="ARBA00023291"/>
    </source>
</evidence>
<dbReference type="PANTHER" id="PTHR11938">
    <property type="entry name" value="FAD NADPH DEHYDROGENASE/OXIDOREDUCTASE"/>
    <property type="match status" value="1"/>
</dbReference>
<comment type="pathway">
    <text evidence="17">Amino-acid biosynthesis; L-glutamate biosynthesis via GLT pathway; L-glutamate from 2-oxoglutarate and L-glutamine (NADP(+) route): step 1/1.</text>
</comment>
<dbReference type="InterPro" id="IPR036485">
    <property type="entry name" value="Glu_synth_asu_C_sf"/>
</dbReference>
<dbReference type="GO" id="GO:0004355">
    <property type="term" value="F:glutamate synthase (NADPH) activity"/>
    <property type="evidence" value="ECO:0007669"/>
    <property type="project" value="UniProtKB-EC"/>
</dbReference>
<evidence type="ECO:0000256" key="7">
    <source>
        <dbReference type="ARBA" id="ARBA00022630"/>
    </source>
</evidence>
<comment type="cofactor">
    <cofactor evidence="1">
        <name>FMN</name>
        <dbReference type="ChEBI" id="CHEBI:58210"/>
    </cofactor>
</comment>
<dbReference type="FunFam" id="3.20.20.70:FF:000031">
    <property type="entry name" value="Glutamate synthase 1 [NADH]"/>
    <property type="match status" value="1"/>
</dbReference>
<evidence type="ECO:0000313" key="22">
    <source>
        <dbReference type="EMBL" id="GAO28223.1"/>
    </source>
</evidence>
<dbReference type="PROSITE" id="PS51278">
    <property type="entry name" value="GATASE_TYPE_2"/>
    <property type="match status" value="1"/>
</dbReference>
<evidence type="ECO:0000313" key="23">
    <source>
        <dbReference type="Proteomes" id="UP000032900"/>
    </source>
</evidence>
<comment type="cofactor">
    <cofactor evidence="3">
        <name>FAD</name>
        <dbReference type="ChEBI" id="CHEBI:57692"/>
    </cofactor>
</comment>
<dbReference type="GO" id="GO:0046872">
    <property type="term" value="F:metal ion binding"/>
    <property type="evidence" value="ECO:0007669"/>
    <property type="project" value="UniProtKB-KW"/>
</dbReference>
<dbReference type="InterPro" id="IPR029055">
    <property type="entry name" value="Ntn_hydrolases_N"/>
</dbReference>
<protein>
    <recommendedName>
        <fullName evidence="19">Glutamate synthase [NADPH] large chain</fullName>
        <ecNumber evidence="5">1.4.1.13</ecNumber>
    </recommendedName>
    <alternativeName>
        <fullName evidence="20">Glutamate synthase subunit alpha</fullName>
    </alternativeName>
</protein>
<dbReference type="Pfam" id="PF01493">
    <property type="entry name" value="GXGXG"/>
    <property type="match status" value="1"/>
</dbReference>
<evidence type="ECO:0000256" key="19">
    <source>
        <dbReference type="ARBA" id="ARBA00072108"/>
    </source>
</evidence>
<keyword evidence="10" id="KW-0274">FAD</keyword>
<dbReference type="GO" id="GO:0019676">
    <property type="term" value="P:ammonia assimilation cycle"/>
    <property type="evidence" value="ECO:0007669"/>
    <property type="project" value="TreeGrafter"/>
</dbReference>
<keyword evidence="9" id="KW-0479">Metal-binding</keyword>
<evidence type="ECO:0000256" key="2">
    <source>
        <dbReference type="ARBA" id="ARBA00001927"/>
    </source>
</evidence>
<dbReference type="CDD" id="cd02808">
    <property type="entry name" value="GltS_FMN"/>
    <property type="match status" value="1"/>
</dbReference>
<evidence type="ECO:0000256" key="13">
    <source>
        <dbReference type="ARBA" id="ARBA00023004"/>
    </source>
</evidence>
<keyword evidence="6" id="KW-0028">Amino-acid biosynthesis</keyword>
<keyword evidence="16" id="KW-0003">3Fe-4S</keyword>
<comment type="cofactor">
    <cofactor evidence="2">
        <name>[3Fe-4S] cluster</name>
        <dbReference type="ChEBI" id="CHEBI:21137"/>
    </cofactor>
</comment>
<dbReference type="InterPro" id="IPR013785">
    <property type="entry name" value="Aldolase_TIM"/>
</dbReference>
<keyword evidence="8" id="KW-0288">FMN</keyword>
<keyword evidence="13" id="KW-0408">Iron</keyword>
<dbReference type="STRING" id="1236989.JCM15548_289"/>
<evidence type="ECO:0000256" key="10">
    <source>
        <dbReference type="ARBA" id="ARBA00022827"/>
    </source>
</evidence>
<evidence type="ECO:0000256" key="5">
    <source>
        <dbReference type="ARBA" id="ARBA00012079"/>
    </source>
</evidence>
<evidence type="ECO:0000256" key="14">
    <source>
        <dbReference type="ARBA" id="ARBA00023014"/>
    </source>
</evidence>
<keyword evidence="7" id="KW-0285">Flavoprotein</keyword>
<evidence type="ECO:0000256" key="20">
    <source>
        <dbReference type="ARBA" id="ARBA00079921"/>
    </source>
</evidence>
<dbReference type="GO" id="GO:0051538">
    <property type="term" value="F:3 iron, 4 sulfur cluster binding"/>
    <property type="evidence" value="ECO:0007669"/>
    <property type="project" value="UniProtKB-KW"/>
</dbReference>
<evidence type="ECO:0000256" key="17">
    <source>
        <dbReference type="ARBA" id="ARBA00037898"/>
    </source>
</evidence>
<keyword evidence="14" id="KW-0411">Iron-sulfur</keyword>
<dbReference type="InterPro" id="IPR050711">
    <property type="entry name" value="ET-N_metabolism_enzyme"/>
</dbReference>
<dbReference type="NCBIfam" id="NF008730">
    <property type="entry name" value="PRK11750.1"/>
    <property type="match status" value="1"/>
</dbReference>
<feature type="domain" description="Glutamine amidotransferase type-2" evidence="21">
    <location>
        <begin position="23"/>
        <end position="415"/>
    </location>
</feature>
<evidence type="ECO:0000256" key="11">
    <source>
        <dbReference type="ARBA" id="ARBA00022962"/>
    </source>
</evidence>
<dbReference type="Gene3D" id="2.160.20.60">
    <property type="entry name" value="Glutamate synthase, alpha subunit, C-terminal domain"/>
    <property type="match status" value="1"/>
</dbReference>
<evidence type="ECO:0000256" key="15">
    <source>
        <dbReference type="ARBA" id="ARBA00023164"/>
    </source>
</evidence>
<dbReference type="FunFam" id="3.60.20.10:FF:000001">
    <property type="entry name" value="Glutamate synthase, large subunit"/>
    <property type="match status" value="1"/>
</dbReference>
<evidence type="ECO:0000259" key="21">
    <source>
        <dbReference type="PROSITE" id="PS51278"/>
    </source>
</evidence>
<comment type="caution">
    <text evidence="22">The sequence shown here is derived from an EMBL/GenBank/DDBJ whole genome shotgun (WGS) entry which is preliminary data.</text>
</comment>
<dbReference type="Gene3D" id="3.20.20.70">
    <property type="entry name" value="Aldolase class I"/>
    <property type="match status" value="2"/>
</dbReference>
<keyword evidence="15" id="KW-0314">Glutamate biosynthesis</keyword>
<reference evidence="22 23" key="1">
    <citation type="journal article" date="2015" name="Microbes Environ.">
        <title>Distribution and evolution of nitrogen fixation genes in the phylum bacteroidetes.</title>
        <authorList>
            <person name="Inoue J."/>
            <person name="Oshima K."/>
            <person name="Suda W."/>
            <person name="Sakamoto M."/>
            <person name="Iino T."/>
            <person name="Noda S."/>
            <person name="Hongoh Y."/>
            <person name="Hattori M."/>
            <person name="Ohkuma M."/>
        </authorList>
    </citation>
    <scope>NUCLEOTIDE SEQUENCE [LARGE SCALE GENOMIC DNA]</scope>
    <source>
        <strain evidence="22">JCM 15548</strain>
    </source>
</reference>
<dbReference type="Pfam" id="PF01645">
    <property type="entry name" value="Glu_synthase"/>
    <property type="match status" value="1"/>
</dbReference>
<dbReference type="InterPro" id="IPR002489">
    <property type="entry name" value="Glu_synth_asu_C"/>
</dbReference>
<comment type="similarity">
    <text evidence="4">Belongs to the glutamate synthase family.</text>
</comment>
<dbReference type="Pfam" id="PF00310">
    <property type="entry name" value="GATase_2"/>
    <property type="match status" value="1"/>
</dbReference>
<keyword evidence="11" id="KW-0315">Glutamine amidotransferase</keyword>
<dbReference type="Gene3D" id="3.60.20.10">
    <property type="entry name" value="Glutamine Phosphoribosylpyrophosphate, subunit 1, domain 1"/>
    <property type="match status" value="1"/>
</dbReference>
<dbReference type="EC" id="1.4.1.13" evidence="5"/>
<organism evidence="22 23">
    <name type="scientific">Geofilum rubicundum JCM 15548</name>
    <dbReference type="NCBI Taxonomy" id="1236989"/>
    <lineage>
        <taxon>Bacteria</taxon>
        <taxon>Pseudomonadati</taxon>
        <taxon>Bacteroidota</taxon>
        <taxon>Bacteroidia</taxon>
        <taxon>Marinilabiliales</taxon>
        <taxon>Marinilabiliaceae</taxon>
        <taxon>Geofilum</taxon>
    </lineage>
</organism>
<accession>A0A0E9LSF5</accession>
<gene>
    <name evidence="22" type="ORF">JCM15548_289</name>
</gene>
<evidence type="ECO:0000256" key="3">
    <source>
        <dbReference type="ARBA" id="ARBA00001974"/>
    </source>
</evidence>
<dbReference type="InterPro" id="IPR017932">
    <property type="entry name" value="GATase_2_dom"/>
</dbReference>
<dbReference type="InterPro" id="IPR002932">
    <property type="entry name" value="Glu_synthdom"/>
</dbReference>
<dbReference type="CDD" id="cd00713">
    <property type="entry name" value="GltS"/>
    <property type="match status" value="1"/>
</dbReference>
<evidence type="ECO:0000256" key="6">
    <source>
        <dbReference type="ARBA" id="ARBA00022605"/>
    </source>
</evidence>
<dbReference type="CDD" id="cd00982">
    <property type="entry name" value="gltB_C"/>
    <property type="match status" value="1"/>
</dbReference>